<evidence type="ECO:0000256" key="2">
    <source>
        <dbReference type="ARBA" id="ARBA00023002"/>
    </source>
</evidence>
<dbReference type="FunFam" id="3.40.309.10:FF:000012">
    <property type="entry name" value="Betaine aldehyde dehydrogenase"/>
    <property type="match status" value="1"/>
</dbReference>
<dbReference type="InterPro" id="IPR016163">
    <property type="entry name" value="Ald_DH_C"/>
</dbReference>
<evidence type="ECO:0000259" key="3">
    <source>
        <dbReference type="Pfam" id="PF00171"/>
    </source>
</evidence>
<dbReference type="FunFam" id="3.40.605.10:FF:000007">
    <property type="entry name" value="NAD/NADP-dependent betaine aldehyde dehydrogenase"/>
    <property type="match status" value="1"/>
</dbReference>
<gene>
    <name evidence="4" type="ORF">UFOPK3772_02104</name>
</gene>
<proteinExistence type="inferred from homology"/>
<dbReference type="InterPro" id="IPR016161">
    <property type="entry name" value="Ald_DH/histidinol_DH"/>
</dbReference>
<dbReference type="EMBL" id="CAFBNE010000071">
    <property type="protein sequence ID" value="CAB4959508.1"/>
    <property type="molecule type" value="Genomic_DNA"/>
</dbReference>
<dbReference type="InterPro" id="IPR015590">
    <property type="entry name" value="Aldehyde_DH_dom"/>
</dbReference>
<protein>
    <submittedName>
        <fullName evidence="4">Unannotated protein</fullName>
    </submittedName>
</protein>
<dbReference type="InterPro" id="IPR029510">
    <property type="entry name" value="Ald_DH_CS_GLU"/>
</dbReference>
<dbReference type="Pfam" id="PF00171">
    <property type="entry name" value="Aldedh"/>
    <property type="match status" value="1"/>
</dbReference>
<dbReference type="GO" id="GO:0016620">
    <property type="term" value="F:oxidoreductase activity, acting on the aldehyde or oxo group of donors, NAD or NADP as acceptor"/>
    <property type="evidence" value="ECO:0007669"/>
    <property type="project" value="InterPro"/>
</dbReference>
<dbReference type="Gene3D" id="3.40.605.10">
    <property type="entry name" value="Aldehyde Dehydrogenase, Chain A, domain 1"/>
    <property type="match status" value="1"/>
</dbReference>
<reference evidence="4" key="1">
    <citation type="submission" date="2020-05" db="EMBL/GenBank/DDBJ databases">
        <authorList>
            <person name="Chiriac C."/>
            <person name="Salcher M."/>
            <person name="Ghai R."/>
            <person name="Kavagutti S V."/>
        </authorList>
    </citation>
    <scope>NUCLEOTIDE SEQUENCE</scope>
</reference>
<comment type="similarity">
    <text evidence="1">Belongs to the aldehyde dehydrogenase family.</text>
</comment>
<dbReference type="Gene3D" id="3.40.309.10">
    <property type="entry name" value="Aldehyde Dehydrogenase, Chain A, domain 2"/>
    <property type="match status" value="1"/>
</dbReference>
<dbReference type="PROSITE" id="PS00687">
    <property type="entry name" value="ALDEHYDE_DEHYDR_GLU"/>
    <property type="match status" value="1"/>
</dbReference>
<evidence type="ECO:0000256" key="1">
    <source>
        <dbReference type="ARBA" id="ARBA00009986"/>
    </source>
</evidence>
<dbReference type="SUPFAM" id="SSF53720">
    <property type="entry name" value="ALDH-like"/>
    <property type="match status" value="1"/>
</dbReference>
<evidence type="ECO:0000313" key="4">
    <source>
        <dbReference type="EMBL" id="CAB4959508.1"/>
    </source>
</evidence>
<sequence>MSNISSIPCNDHNTRLLRPVACRKVNKVIRAVNQDLHDMLSVSPLPMYINGTWTHGSSGTVTEIIDPANSEVLCAVSAADEKDVDTAANAAYAAFKSGLWSGLRPDERARAMFRWADLVDRDSELLAEMETLQTGKPIRESRGDIARGLDGIRFYAGLARNIRGETIDVSPRHHSYVTREPIGVIASIVPWNVPFVLTLSKAAPALAGGNSVIVKPSQTTPLTALHLARLWEEAGLPTSVFSVITGAGRIVGEALCMHPRVSGVTFTGSTETGLRLSKLTSSQNKRIMLELGGKSPNLVLADADLDRAIPGAASAIFYGQGQICAAGSRLIVDQSIYDQVVEGVVAAARGMVIGDPLDPATEFGTLTSQAHRAEVLGWVDRAVADGATVATGGRVAHVTGLPNGAFMEPTVLVDVKESDPIAREEVFGPVLVVQRAANVDDAIRIANDSQFGLSAAVWTRNAGVARRVARELESGVVWINDYGQFNPAMPFGGVKLSGSAHREWSHLAIDAFLEHKSIWEWNE</sequence>
<organism evidence="4">
    <name type="scientific">freshwater metagenome</name>
    <dbReference type="NCBI Taxonomy" id="449393"/>
    <lineage>
        <taxon>unclassified sequences</taxon>
        <taxon>metagenomes</taxon>
        <taxon>ecological metagenomes</taxon>
    </lineage>
</organism>
<feature type="domain" description="Aldehyde dehydrogenase" evidence="3">
    <location>
        <begin position="53"/>
        <end position="518"/>
    </location>
</feature>
<keyword evidence="2" id="KW-0560">Oxidoreductase</keyword>
<dbReference type="InterPro" id="IPR016162">
    <property type="entry name" value="Ald_DH_N"/>
</dbReference>
<accession>A0A6J7KSV2</accession>
<name>A0A6J7KSV2_9ZZZZ</name>
<dbReference type="PANTHER" id="PTHR11699">
    <property type="entry name" value="ALDEHYDE DEHYDROGENASE-RELATED"/>
    <property type="match status" value="1"/>
</dbReference>
<dbReference type="AlphaFoldDB" id="A0A6J7KSV2"/>